<protein>
    <submittedName>
        <fullName evidence="2">Uncharacterized protein</fullName>
    </submittedName>
</protein>
<keyword evidence="3" id="KW-1185">Reference proteome</keyword>
<evidence type="ECO:0000313" key="3">
    <source>
        <dbReference type="Proteomes" id="UP001283361"/>
    </source>
</evidence>
<dbReference type="EMBL" id="JAWDGP010007626">
    <property type="protein sequence ID" value="KAK3710894.1"/>
    <property type="molecule type" value="Genomic_DNA"/>
</dbReference>
<evidence type="ECO:0000256" key="1">
    <source>
        <dbReference type="SAM" id="MobiDB-lite"/>
    </source>
</evidence>
<sequence length="185" mass="20588">MKAAFPDSMKAQPLGAKTQTDMTRPCARPSFDEKDIGQKRAPTQWYPIECRATTYAPPLKSCYSGNPNLGNSSFCVNCTTKATSSTSDGTKDERLKVGSSVRILANQDVRQPYFSVDQPRFITAVVTYVTMDGRYKLGTTKGIIGRLFAREELQLLEKRKLNQRDVPSRSITVRQASSTSYASRD</sequence>
<dbReference type="AlphaFoldDB" id="A0AAE0XTB0"/>
<comment type="caution">
    <text evidence="2">The sequence shown here is derived from an EMBL/GenBank/DDBJ whole genome shotgun (WGS) entry which is preliminary data.</text>
</comment>
<reference evidence="2" key="1">
    <citation type="journal article" date="2023" name="G3 (Bethesda)">
        <title>A reference genome for the long-term kleptoplast-retaining sea slug Elysia crispata morphotype clarki.</title>
        <authorList>
            <person name="Eastman K.E."/>
            <person name="Pendleton A.L."/>
            <person name="Shaikh M.A."/>
            <person name="Suttiyut T."/>
            <person name="Ogas R."/>
            <person name="Tomko P."/>
            <person name="Gavelis G."/>
            <person name="Widhalm J.R."/>
            <person name="Wisecaver J.H."/>
        </authorList>
    </citation>
    <scope>NUCLEOTIDE SEQUENCE</scope>
    <source>
        <strain evidence="2">ECLA1</strain>
    </source>
</reference>
<proteinExistence type="predicted"/>
<dbReference type="Proteomes" id="UP001283361">
    <property type="component" value="Unassembled WGS sequence"/>
</dbReference>
<gene>
    <name evidence="2" type="ORF">RRG08_012058</name>
</gene>
<evidence type="ECO:0000313" key="2">
    <source>
        <dbReference type="EMBL" id="KAK3710894.1"/>
    </source>
</evidence>
<feature type="region of interest" description="Disordered" evidence="1">
    <location>
        <begin position="1"/>
        <end position="38"/>
    </location>
</feature>
<accession>A0AAE0XTB0</accession>
<name>A0AAE0XTB0_9GAST</name>
<organism evidence="2 3">
    <name type="scientific">Elysia crispata</name>
    <name type="common">lettuce slug</name>
    <dbReference type="NCBI Taxonomy" id="231223"/>
    <lineage>
        <taxon>Eukaryota</taxon>
        <taxon>Metazoa</taxon>
        <taxon>Spiralia</taxon>
        <taxon>Lophotrochozoa</taxon>
        <taxon>Mollusca</taxon>
        <taxon>Gastropoda</taxon>
        <taxon>Heterobranchia</taxon>
        <taxon>Euthyneura</taxon>
        <taxon>Panpulmonata</taxon>
        <taxon>Sacoglossa</taxon>
        <taxon>Placobranchoidea</taxon>
        <taxon>Plakobranchidae</taxon>
        <taxon>Elysia</taxon>
    </lineage>
</organism>